<dbReference type="OrthoDB" id="2234at10239"/>
<proteinExistence type="predicted"/>
<name>A0A0H5AXS8_BPK21</name>
<protein>
    <submittedName>
        <fullName evidence="1">Uncharacterized protein</fullName>
    </submittedName>
</protein>
<sequence>MPPITWRNIGTTVSPGSARSLTAGTTGVQSALASLGDIIKQQQEMAVANAGVQREANTQNYLDQVASADLSQLQDPDFVAGLAGQRDAMGMRLDRAATRDAILNRRQTLQKDAVAQQAFADQQAEVEQRGVVDELRTLAAQGRGRDVDAILAERQLINEGEIRKELAGVQDNLMQRQYRAAGEQRAQAAADRAAEAHQLSMTAGRENLAYQRDLRQDAARERNDNKLADSAVMEISNQFRESRETANALLRDIGKEQGLPTDDTGLPDVSRMDPDQEASYREAVQSSGLSANLSATNEKQALVKTLRESGASPSAIQRATKQLDIMQGMDALAPEDAVKAENQVTAVNAELDRIQKQMTRNYETEVARNPFIEPSKTPLEDVTKTVEKLGKAGMPESERRLVADTLVEWSTNGMTTDGGQKIVVPSQLIAAAAASTDADSWIRNDAKSYLKNLQSLLGNKGMEQMAKDADSVRSDFLKEMTKLENDKLGNTYRVINSAKAKKGVSINPNDTVDRLLKRNF</sequence>
<organism evidence="1 2">
    <name type="scientific">Pseudomonas phage KPP21</name>
    <dbReference type="NCBI Taxonomy" id="1678082"/>
    <lineage>
        <taxon>Viruses</taxon>
        <taxon>Duplodnaviria</taxon>
        <taxon>Heunggongvirae</taxon>
        <taxon>Uroviricota</taxon>
        <taxon>Caudoviricetes</taxon>
        <taxon>Schitoviridae</taxon>
        <taxon>Migulavirinae</taxon>
        <taxon>Luzseptimavirus</taxon>
        <taxon>Luzseptimavirus KPP21</taxon>
    </lineage>
</organism>
<dbReference type="KEGG" id="vg:26645218"/>
<reference evidence="1 2" key="1">
    <citation type="submission" date="2015-07" db="EMBL/GenBank/DDBJ databases">
        <title>Characterization of Pseudomonas aeruginosa phage KPP21 belonging to family Podoviridae genus N4-like viruses, isolated in Japan.</title>
        <authorList>
            <person name="Shigehisa R."/>
            <person name="Uchiyama J."/>
            <person name="Kato S."/>
            <person name="Takemura-Uchiyama I."/>
            <person name="Ujihara T."/>
            <person name="Sakaguchi Y."/>
            <person name="Okamoto N."/>
            <person name="Shimakura H."/>
            <person name="Daibata M."/>
            <person name="Sakaguchi M."/>
            <person name="Matsuzaki S."/>
        </authorList>
    </citation>
    <scope>NUCLEOTIDE SEQUENCE [LARGE SCALE GENOMIC DNA]</scope>
</reference>
<organismHost>
    <name type="scientific">Pseudomonas aeruginosa</name>
    <dbReference type="NCBI Taxonomy" id="287"/>
</organismHost>
<keyword evidence="2" id="KW-1185">Reference proteome</keyword>
<evidence type="ECO:0000313" key="1">
    <source>
        <dbReference type="EMBL" id="BAR94561.1"/>
    </source>
</evidence>
<dbReference type="GeneID" id="26645218"/>
<evidence type="ECO:0000313" key="2">
    <source>
        <dbReference type="Proteomes" id="UP000203732"/>
    </source>
</evidence>
<dbReference type="Proteomes" id="UP000203732">
    <property type="component" value="Segment"/>
</dbReference>
<accession>A0A0H5AXS8</accession>
<dbReference type="RefSeq" id="YP_009218951.1">
    <property type="nucleotide sequence ID" value="NC_029017.1"/>
</dbReference>
<dbReference type="EMBL" id="LC064302">
    <property type="protein sequence ID" value="BAR94561.1"/>
    <property type="molecule type" value="Genomic_DNA"/>
</dbReference>